<dbReference type="AlphaFoldDB" id="A0A5J5EDI2"/>
<dbReference type="FunFam" id="1.20.1510.10:FF:000005">
    <property type="entry name" value="Putative Cation diffusion facilitator 1"/>
    <property type="match status" value="1"/>
</dbReference>
<dbReference type="InterPro" id="IPR036837">
    <property type="entry name" value="Cation_efflux_CTD_sf"/>
</dbReference>
<dbReference type="EMBL" id="VXIS01000505">
    <property type="protein sequence ID" value="KAA8893089.1"/>
    <property type="molecule type" value="Genomic_DNA"/>
</dbReference>
<keyword evidence="3 6" id="KW-0812">Transmembrane</keyword>
<keyword evidence="2" id="KW-0813">Transport</keyword>
<evidence type="ECO:0000256" key="3">
    <source>
        <dbReference type="ARBA" id="ARBA00022692"/>
    </source>
</evidence>
<dbReference type="SUPFAM" id="SSF160240">
    <property type="entry name" value="Cation efflux protein cytoplasmic domain-like"/>
    <property type="match status" value="1"/>
</dbReference>
<dbReference type="GO" id="GO:0030003">
    <property type="term" value="P:intracellular monoatomic cation homeostasis"/>
    <property type="evidence" value="ECO:0007669"/>
    <property type="project" value="UniProtKB-ARBA"/>
</dbReference>
<feature type="domain" description="Cation efflux protein cytoplasmic" evidence="8">
    <location>
        <begin position="318"/>
        <end position="385"/>
    </location>
</feature>
<protein>
    <submittedName>
        <fullName evidence="9">Putative metal tolerance protein 3</fullName>
    </submittedName>
</protein>
<dbReference type="SUPFAM" id="SSF161111">
    <property type="entry name" value="Cation efflux protein transmembrane domain-like"/>
    <property type="match status" value="1"/>
</dbReference>
<dbReference type="GO" id="GO:0098771">
    <property type="term" value="P:inorganic ion homeostasis"/>
    <property type="evidence" value="ECO:0007669"/>
    <property type="project" value="UniProtKB-ARBA"/>
</dbReference>
<dbReference type="Gene3D" id="1.20.1510.10">
    <property type="entry name" value="Cation efflux protein transmembrane domain"/>
    <property type="match status" value="1"/>
</dbReference>
<dbReference type="PANTHER" id="PTHR43840:SF12">
    <property type="entry name" value="CATION DIFFUSION FACILITATOR 1 (AFU_ORTHOLOGUE AFUA_1G14440)"/>
    <property type="match status" value="1"/>
</dbReference>
<dbReference type="PANTHER" id="PTHR43840">
    <property type="entry name" value="MITOCHONDRIAL METAL TRANSPORTER 1-RELATED"/>
    <property type="match status" value="1"/>
</dbReference>
<sequence>MSTIITTTPIELTDVETSPRLVPHDPYQLSSALKSPAEIESLAESGTHSRLPFSARLRRSSGGEKRDIKGLKTFYETQNAHIQRMLKSVDEHRREAKDSAEDTRLRFLIAVHGSLAANVILAVLQLYAAISSESLSLFATAADSIFDPMSNVLLILSHRAVQKVDSARFPSGKARIETAGNIAFAFMMIAVSMILLVMSARDIATTSHDELKRFHLPSVIAVSVALSTKLLLFFYCYSLKDKYSQVMILWKDHRNDLPVNSFGLFTSIAGSKLAWWVDPMGAVVIALIIMVAWGRVIYQESLLLIGVTAPQELRGLITYISMTHDDRITHIDTVRAYHSGPRIIVEVDIVMPETSTLRETHDVAESLQIKLEDLPDVERAYVHVDYETEHRPEHFLKKEL</sequence>
<dbReference type="InterPro" id="IPR058533">
    <property type="entry name" value="Cation_efflux_TM"/>
</dbReference>
<dbReference type="Pfam" id="PF01545">
    <property type="entry name" value="Cation_efflux"/>
    <property type="match status" value="1"/>
</dbReference>
<evidence type="ECO:0000259" key="7">
    <source>
        <dbReference type="Pfam" id="PF01545"/>
    </source>
</evidence>
<evidence type="ECO:0000256" key="4">
    <source>
        <dbReference type="ARBA" id="ARBA00022989"/>
    </source>
</evidence>
<gene>
    <name evidence="9" type="ORF">FN846DRAFT_572786</name>
</gene>
<evidence type="ECO:0000313" key="9">
    <source>
        <dbReference type="EMBL" id="KAA8893089.1"/>
    </source>
</evidence>
<dbReference type="GO" id="GO:0016020">
    <property type="term" value="C:membrane"/>
    <property type="evidence" value="ECO:0007669"/>
    <property type="project" value="UniProtKB-SubCell"/>
</dbReference>
<feature type="transmembrane region" description="Helical" evidence="6">
    <location>
        <begin position="218"/>
        <end position="237"/>
    </location>
</feature>
<feature type="transmembrane region" description="Helical" evidence="6">
    <location>
        <begin position="281"/>
        <end position="298"/>
    </location>
</feature>
<feature type="domain" description="Cation efflux protein transmembrane" evidence="7">
    <location>
        <begin position="114"/>
        <end position="304"/>
    </location>
</feature>
<dbReference type="InterPro" id="IPR027469">
    <property type="entry name" value="Cation_efflux_TMD_sf"/>
</dbReference>
<dbReference type="InterPro" id="IPR002524">
    <property type="entry name" value="Cation_efflux"/>
</dbReference>
<dbReference type="Pfam" id="PF16916">
    <property type="entry name" value="ZT_dimer"/>
    <property type="match status" value="1"/>
</dbReference>
<dbReference type="NCBIfam" id="TIGR01297">
    <property type="entry name" value="CDF"/>
    <property type="match status" value="1"/>
</dbReference>
<keyword evidence="4 6" id="KW-1133">Transmembrane helix</keyword>
<dbReference type="InterPro" id="IPR050291">
    <property type="entry name" value="CDF_Transporter"/>
</dbReference>
<evidence type="ECO:0000256" key="6">
    <source>
        <dbReference type="SAM" id="Phobius"/>
    </source>
</evidence>
<dbReference type="Proteomes" id="UP000326924">
    <property type="component" value="Unassembled WGS sequence"/>
</dbReference>
<dbReference type="OrthoDB" id="78296at2759"/>
<feature type="transmembrane region" description="Helical" evidence="6">
    <location>
        <begin position="178"/>
        <end position="198"/>
    </location>
</feature>
<keyword evidence="10" id="KW-1185">Reference proteome</keyword>
<dbReference type="InterPro" id="IPR027470">
    <property type="entry name" value="Cation_efflux_CTD"/>
</dbReference>
<dbReference type="GO" id="GO:0008324">
    <property type="term" value="F:monoatomic cation transmembrane transporter activity"/>
    <property type="evidence" value="ECO:0007669"/>
    <property type="project" value="InterPro"/>
</dbReference>
<name>A0A5J5EDI2_9PEZI</name>
<keyword evidence="5 6" id="KW-0472">Membrane</keyword>
<feature type="transmembrane region" description="Helical" evidence="6">
    <location>
        <begin position="107"/>
        <end position="130"/>
    </location>
</feature>
<dbReference type="FunFam" id="3.30.70.1350:FF:000003">
    <property type="entry name" value="Cation diffusion facilitator 1"/>
    <property type="match status" value="1"/>
</dbReference>
<dbReference type="Gene3D" id="3.30.70.1350">
    <property type="entry name" value="Cation efflux protein, cytoplasmic domain"/>
    <property type="match status" value="1"/>
</dbReference>
<proteinExistence type="predicted"/>
<accession>A0A5J5EDI2</accession>
<reference evidence="9 10" key="1">
    <citation type="submission" date="2019-09" db="EMBL/GenBank/DDBJ databases">
        <title>Draft genome of the ectomycorrhizal ascomycete Sphaerosporella brunnea.</title>
        <authorList>
            <consortium name="DOE Joint Genome Institute"/>
            <person name="Benucci G.M."/>
            <person name="Marozzi G."/>
            <person name="Antonielli L."/>
            <person name="Sanchez S."/>
            <person name="Marco P."/>
            <person name="Wang X."/>
            <person name="Falini L.B."/>
            <person name="Barry K."/>
            <person name="Haridas S."/>
            <person name="Lipzen A."/>
            <person name="Labutti K."/>
            <person name="Grigoriev I.V."/>
            <person name="Murat C."/>
            <person name="Martin F."/>
            <person name="Albertini E."/>
            <person name="Donnini D."/>
            <person name="Bonito G."/>
        </authorList>
    </citation>
    <scope>NUCLEOTIDE SEQUENCE [LARGE SCALE GENOMIC DNA]</scope>
    <source>
        <strain evidence="9 10">Sb_GMNB300</strain>
    </source>
</reference>
<evidence type="ECO:0000256" key="1">
    <source>
        <dbReference type="ARBA" id="ARBA00004141"/>
    </source>
</evidence>
<comment type="subcellular location">
    <subcellularLocation>
        <location evidence="1">Membrane</location>
        <topology evidence="1">Multi-pass membrane protein</topology>
    </subcellularLocation>
</comment>
<evidence type="ECO:0000256" key="5">
    <source>
        <dbReference type="ARBA" id="ARBA00023136"/>
    </source>
</evidence>
<dbReference type="InParanoid" id="A0A5J5EDI2"/>
<evidence type="ECO:0000259" key="8">
    <source>
        <dbReference type="Pfam" id="PF16916"/>
    </source>
</evidence>
<comment type="caution">
    <text evidence="9">The sequence shown here is derived from an EMBL/GenBank/DDBJ whole genome shotgun (WGS) entry which is preliminary data.</text>
</comment>
<organism evidence="9 10">
    <name type="scientific">Sphaerosporella brunnea</name>
    <dbReference type="NCBI Taxonomy" id="1250544"/>
    <lineage>
        <taxon>Eukaryota</taxon>
        <taxon>Fungi</taxon>
        <taxon>Dikarya</taxon>
        <taxon>Ascomycota</taxon>
        <taxon>Pezizomycotina</taxon>
        <taxon>Pezizomycetes</taxon>
        <taxon>Pezizales</taxon>
        <taxon>Pyronemataceae</taxon>
        <taxon>Sphaerosporella</taxon>
    </lineage>
</organism>
<feature type="transmembrane region" description="Helical" evidence="6">
    <location>
        <begin position="136"/>
        <end position="157"/>
    </location>
</feature>
<evidence type="ECO:0000313" key="10">
    <source>
        <dbReference type="Proteomes" id="UP000326924"/>
    </source>
</evidence>
<evidence type="ECO:0000256" key="2">
    <source>
        <dbReference type="ARBA" id="ARBA00022448"/>
    </source>
</evidence>